<gene>
    <name evidence="2" type="ORF">H7C19_13920</name>
</gene>
<evidence type="ECO:0000313" key="2">
    <source>
        <dbReference type="EMBL" id="MBB6671784.1"/>
    </source>
</evidence>
<keyword evidence="1" id="KW-0472">Membrane</keyword>
<dbReference type="Proteomes" id="UP000547209">
    <property type="component" value="Unassembled WGS sequence"/>
</dbReference>
<evidence type="ECO:0000256" key="1">
    <source>
        <dbReference type="SAM" id="Phobius"/>
    </source>
</evidence>
<feature type="transmembrane region" description="Helical" evidence="1">
    <location>
        <begin position="6"/>
        <end position="27"/>
    </location>
</feature>
<name>A0A7X0VGL6_9BACL</name>
<dbReference type="EMBL" id="JACJVP010000024">
    <property type="protein sequence ID" value="MBB6671784.1"/>
    <property type="molecule type" value="Genomic_DNA"/>
</dbReference>
<dbReference type="RefSeq" id="WP_185143268.1">
    <property type="nucleotide sequence ID" value="NZ_JACJVP010000024.1"/>
</dbReference>
<keyword evidence="1" id="KW-0812">Transmembrane</keyword>
<keyword evidence="3" id="KW-1185">Reference proteome</keyword>
<reference evidence="2 3" key="1">
    <citation type="submission" date="2020-08" db="EMBL/GenBank/DDBJ databases">
        <title>Cohnella phylogeny.</title>
        <authorList>
            <person name="Dunlap C."/>
        </authorList>
    </citation>
    <scope>NUCLEOTIDE SEQUENCE [LARGE SCALE GENOMIC DNA]</scope>
    <source>
        <strain evidence="2 3">DSM 28246</strain>
    </source>
</reference>
<proteinExistence type="predicted"/>
<comment type="caution">
    <text evidence="2">The sequence shown here is derived from an EMBL/GenBank/DDBJ whole genome shotgun (WGS) entry which is preliminary data.</text>
</comment>
<organism evidence="2 3">
    <name type="scientific">Cohnella nanjingensis</name>
    <dbReference type="NCBI Taxonomy" id="1387779"/>
    <lineage>
        <taxon>Bacteria</taxon>
        <taxon>Bacillati</taxon>
        <taxon>Bacillota</taxon>
        <taxon>Bacilli</taxon>
        <taxon>Bacillales</taxon>
        <taxon>Paenibacillaceae</taxon>
        <taxon>Cohnella</taxon>
    </lineage>
</organism>
<accession>A0A7X0VGL6</accession>
<evidence type="ECO:0000313" key="3">
    <source>
        <dbReference type="Proteomes" id="UP000547209"/>
    </source>
</evidence>
<dbReference type="AlphaFoldDB" id="A0A7X0VGL6"/>
<keyword evidence="1" id="KW-1133">Transmembrane helix</keyword>
<sequence>MRPAYGIVLAIVVAIGMGIAYYGLWMGEHREEYASRRTQGFPVVSGVTSVVVLDEAGEIVRTIDGEVGIAELLKRLGQAPRSYFGDPEQSGRMYRVELHGGGGTSVYELNDLRGSGSSIDGKIYPQNPGRDEVWELSGDLLARLVDRAAPASAA</sequence>
<protein>
    <submittedName>
        <fullName evidence="2">Uncharacterized protein</fullName>
    </submittedName>
</protein>